<organism evidence="1 2">
    <name type="scientific">Acinetobacter amyesii</name>
    <dbReference type="NCBI Taxonomy" id="2942470"/>
    <lineage>
        <taxon>Bacteria</taxon>
        <taxon>Pseudomonadati</taxon>
        <taxon>Pseudomonadota</taxon>
        <taxon>Gammaproteobacteria</taxon>
        <taxon>Moraxellales</taxon>
        <taxon>Moraxellaceae</taxon>
        <taxon>Acinetobacter</taxon>
    </lineage>
</organism>
<proteinExistence type="predicted"/>
<dbReference type="Proteomes" id="UP000191160">
    <property type="component" value="Unassembled WGS sequence"/>
</dbReference>
<dbReference type="AlphaFoldDB" id="A0A1T1H137"/>
<reference evidence="1 2" key="1">
    <citation type="submission" date="2017-02" db="EMBL/GenBank/DDBJ databases">
        <title>Acinetobacter sp. ANC 4945, whole genome shotgun sequencing project.</title>
        <authorList>
            <person name="Radolfova-Krizova L."/>
            <person name="Al Atrouni A."/>
            <person name="Nemec A."/>
        </authorList>
    </citation>
    <scope>NUCLEOTIDE SEQUENCE [LARGE SCALE GENOMIC DNA]</scope>
    <source>
        <strain evidence="1 2">ANC 4945</strain>
    </source>
</reference>
<comment type="caution">
    <text evidence="1">The sequence shown here is derived from an EMBL/GenBank/DDBJ whole genome shotgun (WGS) entry which is preliminary data.</text>
</comment>
<evidence type="ECO:0000313" key="1">
    <source>
        <dbReference type="EMBL" id="OOV83485.1"/>
    </source>
</evidence>
<gene>
    <name evidence="1" type="ORF">B1202_07520</name>
</gene>
<protein>
    <submittedName>
        <fullName evidence="1">Uncharacterized protein</fullName>
    </submittedName>
</protein>
<accession>A0A1T1H137</accession>
<evidence type="ECO:0000313" key="2">
    <source>
        <dbReference type="Proteomes" id="UP000191160"/>
    </source>
</evidence>
<dbReference type="EMBL" id="MVKX01000004">
    <property type="protein sequence ID" value="OOV83485.1"/>
    <property type="molecule type" value="Genomic_DNA"/>
</dbReference>
<keyword evidence="2" id="KW-1185">Reference proteome</keyword>
<sequence length="123" mass="14446">MSCFAHIGSLIIDHFRMQKINDAMQSKHKVKICGTYTGHSTILRGSHRNSWQQIIFHFKMLDDKNLSFPESDQISMTGNHFEYLENPPQSVCLTYAENYSDRFGYYILTDIHFNKKIITPRKQ</sequence>
<name>A0A1T1H137_9GAMM</name>